<sequence>MKLRSKTTYSLDYVNNHLRWAVLPTEVRLTILEQVEIGNKGHDLSDWASVSREWRAFFETQIFQHMKLRYPGPDIDNLSSNVHIYCRDLVKEISLHVCLEEYDNLFNQAPKKLFISLST</sequence>
<comment type="caution">
    <text evidence="1">The sequence shown here is derived from an EMBL/GenBank/DDBJ whole genome shotgun (WGS) entry which is preliminary data.</text>
</comment>
<accession>A0AAD8XQN3</accession>
<proteinExistence type="predicted"/>
<organism evidence="1 2">
    <name type="scientific">Glomerella acutata</name>
    <name type="common">Colletotrichum acutatum</name>
    <dbReference type="NCBI Taxonomy" id="27357"/>
    <lineage>
        <taxon>Eukaryota</taxon>
        <taxon>Fungi</taxon>
        <taxon>Dikarya</taxon>
        <taxon>Ascomycota</taxon>
        <taxon>Pezizomycotina</taxon>
        <taxon>Sordariomycetes</taxon>
        <taxon>Hypocreomycetidae</taxon>
        <taxon>Glomerellales</taxon>
        <taxon>Glomerellaceae</taxon>
        <taxon>Colletotrichum</taxon>
        <taxon>Colletotrichum acutatum species complex</taxon>
    </lineage>
</organism>
<dbReference type="GeneID" id="85385015"/>
<gene>
    <name evidence="1" type="ORF">BDZ83DRAFT_11458</name>
</gene>
<evidence type="ECO:0008006" key="3">
    <source>
        <dbReference type="Google" id="ProtNLM"/>
    </source>
</evidence>
<dbReference type="AlphaFoldDB" id="A0AAD8XQN3"/>
<dbReference type="RefSeq" id="XP_060372027.1">
    <property type="nucleotide sequence ID" value="XM_060501116.1"/>
</dbReference>
<dbReference type="Proteomes" id="UP001244207">
    <property type="component" value="Unassembled WGS sequence"/>
</dbReference>
<keyword evidence="2" id="KW-1185">Reference proteome</keyword>
<protein>
    <recommendedName>
        <fullName evidence="3">F-box domain-containing protein</fullName>
    </recommendedName>
</protein>
<name>A0AAD8XQN3_GLOAC</name>
<reference evidence="1" key="1">
    <citation type="submission" date="2021-12" db="EMBL/GenBank/DDBJ databases">
        <title>Comparative genomics, transcriptomics and evolutionary studies reveal genomic signatures of adaptation to plant cell wall in hemibiotrophic fungi.</title>
        <authorList>
            <consortium name="DOE Joint Genome Institute"/>
            <person name="Baroncelli R."/>
            <person name="Diaz J.F."/>
            <person name="Benocci T."/>
            <person name="Peng M."/>
            <person name="Battaglia E."/>
            <person name="Haridas S."/>
            <person name="Andreopoulos W."/>
            <person name="Labutti K."/>
            <person name="Pangilinan J."/>
            <person name="Floch G.L."/>
            <person name="Makela M.R."/>
            <person name="Henrissat B."/>
            <person name="Grigoriev I.V."/>
            <person name="Crouch J.A."/>
            <person name="De Vries R.P."/>
            <person name="Sukno S.A."/>
            <person name="Thon M.R."/>
        </authorList>
    </citation>
    <scope>NUCLEOTIDE SEQUENCE</scope>
    <source>
        <strain evidence="1">CBS 112980</strain>
    </source>
</reference>
<evidence type="ECO:0000313" key="2">
    <source>
        <dbReference type="Proteomes" id="UP001244207"/>
    </source>
</evidence>
<evidence type="ECO:0000313" key="1">
    <source>
        <dbReference type="EMBL" id="KAK1731972.1"/>
    </source>
</evidence>
<dbReference type="EMBL" id="JAHMHS010000001">
    <property type="protein sequence ID" value="KAK1731972.1"/>
    <property type="molecule type" value="Genomic_DNA"/>
</dbReference>